<evidence type="ECO:0000256" key="2">
    <source>
        <dbReference type="ARBA" id="ARBA00007276"/>
    </source>
</evidence>
<evidence type="ECO:0000256" key="7">
    <source>
        <dbReference type="ARBA" id="ARBA00025253"/>
    </source>
</evidence>
<feature type="compositionally biased region" description="Basic and acidic residues" evidence="9">
    <location>
        <begin position="320"/>
        <end position="330"/>
    </location>
</feature>
<name>A0ABR2X7K1_9PEZI</name>
<feature type="region of interest" description="Disordered" evidence="9">
    <location>
        <begin position="66"/>
        <end position="117"/>
    </location>
</feature>
<feature type="region of interest" description="Disordered" evidence="9">
    <location>
        <begin position="302"/>
        <end position="471"/>
    </location>
</feature>
<dbReference type="InterPro" id="IPR021110">
    <property type="entry name" value="DNA_rep_checkpnt_protein"/>
</dbReference>
<dbReference type="InterPro" id="IPR040203">
    <property type="entry name" value="Sld2"/>
</dbReference>
<dbReference type="PANTHER" id="PTHR28124">
    <property type="entry name" value="DNA REPLICATION REGULATOR SLD2"/>
    <property type="match status" value="1"/>
</dbReference>
<feature type="compositionally biased region" description="Basic residues" evidence="9">
    <location>
        <begin position="443"/>
        <end position="455"/>
    </location>
</feature>
<feature type="region of interest" description="Disordered" evidence="9">
    <location>
        <begin position="157"/>
        <end position="235"/>
    </location>
</feature>
<dbReference type="Proteomes" id="UP001465668">
    <property type="component" value="Unassembled WGS sequence"/>
</dbReference>
<proteinExistence type="inferred from homology"/>
<feature type="compositionally biased region" description="Acidic residues" evidence="9">
    <location>
        <begin position="342"/>
        <end position="352"/>
    </location>
</feature>
<dbReference type="EMBL" id="JARVKM010000117">
    <property type="protein sequence ID" value="KAK9769597.1"/>
    <property type="molecule type" value="Genomic_DNA"/>
</dbReference>
<feature type="region of interest" description="Disordered" evidence="9">
    <location>
        <begin position="483"/>
        <end position="507"/>
    </location>
</feature>
<comment type="subcellular location">
    <subcellularLocation>
        <location evidence="1 8">Nucleus</location>
    </subcellularLocation>
</comment>
<accession>A0ABR2X7K1</accession>
<evidence type="ECO:0000256" key="4">
    <source>
        <dbReference type="ARBA" id="ARBA00022705"/>
    </source>
</evidence>
<feature type="compositionally biased region" description="Basic residues" evidence="9">
    <location>
        <begin position="365"/>
        <end position="387"/>
    </location>
</feature>
<gene>
    <name evidence="10" type="ORF">SCAR479_13716</name>
</gene>
<evidence type="ECO:0000256" key="8">
    <source>
        <dbReference type="RuleBase" id="RU367067"/>
    </source>
</evidence>
<evidence type="ECO:0000256" key="3">
    <source>
        <dbReference type="ARBA" id="ARBA00018363"/>
    </source>
</evidence>
<dbReference type="Gene3D" id="1.10.10.1460">
    <property type="match status" value="1"/>
</dbReference>
<keyword evidence="6 8" id="KW-0131">Cell cycle</keyword>
<comment type="similarity">
    <text evidence="2 8">Belongs to the SLD2 family.</text>
</comment>
<dbReference type="Pfam" id="PF11719">
    <property type="entry name" value="Drc1-Sld2"/>
    <property type="match status" value="1"/>
</dbReference>
<sequence length="507" mass="57101">MEESERQKYEAQAQDLRVALKQFEGDWAKKNDGKKPPREAIKANPIIVRLQLTRLRTAQKYKKYNQVRDILDGKIQPPRMGTKQRKSKPEAEPSQTPSERKRPVATPSKPQQHIDVIDTFETPSIRRLFSPAVPTSIGPTPQRDGRVLGLFDLLDQNDENTPSRLRLGETSQPQEQVHATPSKRTHAQMEADSRTKLGRTPQSSSKRNMLDSFMTPLKNRDGSIQDTNKTPSTTNKLLFSTPAFLRRAPLLPLDEHGEYVSPQPIRLPRKPLVRGLSSVVASLRKMEEDKLDDDLEALHEMENEEAGMGPPIKPTNPVQVKEKSREKILEPDSQDYQLLGGFDDEGQYDSEPEVQLGRDGQPLRVYKKRGQKRTTRKVNMRPTRAKRPQQSAGEPVSDGEDGVGELVPETQFDATRSVDDDEPVNLSSDSNFGASDGEEVGRPRKKAKVLKKAQPVKKDTTEEKDNPIKKAAKKVNAMAHANFKRLKLRNNGAKGGPGFGSKFRRRR</sequence>
<evidence type="ECO:0000313" key="11">
    <source>
        <dbReference type="Proteomes" id="UP001465668"/>
    </source>
</evidence>
<keyword evidence="5 8" id="KW-0539">Nucleus</keyword>
<evidence type="ECO:0000256" key="1">
    <source>
        <dbReference type="ARBA" id="ARBA00004123"/>
    </source>
</evidence>
<keyword evidence="11" id="KW-1185">Reference proteome</keyword>
<feature type="compositionally biased region" description="Polar residues" evidence="9">
    <location>
        <begin position="224"/>
        <end position="235"/>
    </location>
</feature>
<dbReference type="PANTHER" id="PTHR28124:SF1">
    <property type="entry name" value="DNA REPLICATION REGULATOR SLD2"/>
    <property type="match status" value="1"/>
</dbReference>
<feature type="compositionally biased region" description="Basic and acidic residues" evidence="9">
    <location>
        <begin position="456"/>
        <end position="468"/>
    </location>
</feature>
<evidence type="ECO:0000256" key="9">
    <source>
        <dbReference type="SAM" id="MobiDB-lite"/>
    </source>
</evidence>
<evidence type="ECO:0000256" key="5">
    <source>
        <dbReference type="ARBA" id="ARBA00023242"/>
    </source>
</evidence>
<comment type="function">
    <text evidence="7 8">Has a role in the initiation of DNA replication. Required at S-phase checkpoint.</text>
</comment>
<comment type="caution">
    <text evidence="10">The sequence shown here is derived from an EMBL/GenBank/DDBJ whole genome shotgun (WGS) entry which is preliminary data.</text>
</comment>
<evidence type="ECO:0000256" key="6">
    <source>
        <dbReference type="ARBA" id="ARBA00023306"/>
    </source>
</evidence>
<organism evidence="10 11">
    <name type="scientific">Seiridium cardinale</name>
    <dbReference type="NCBI Taxonomy" id="138064"/>
    <lineage>
        <taxon>Eukaryota</taxon>
        <taxon>Fungi</taxon>
        <taxon>Dikarya</taxon>
        <taxon>Ascomycota</taxon>
        <taxon>Pezizomycotina</taxon>
        <taxon>Sordariomycetes</taxon>
        <taxon>Xylariomycetidae</taxon>
        <taxon>Amphisphaeriales</taxon>
        <taxon>Sporocadaceae</taxon>
        <taxon>Seiridium</taxon>
    </lineage>
</organism>
<protein>
    <recommendedName>
        <fullName evidence="3 8">DNA replication regulator SLD2</fullName>
    </recommendedName>
</protein>
<feature type="compositionally biased region" description="Polar residues" evidence="9">
    <location>
        <begin position="159"/>
        <end position="179"/>
    </location>
</feature>
<evidence type="ECO:0000313" key="10">
    <source>
        <dbReference type="EMBL" id="KAK9769597.1"/>
    </source>
</evidence>
<keyword evidence="4 8" id="KW-0235">DNA replication</keyword>
<reference evidence="10 11" key="1">
    <citation type="submission" date="2024-02" db="EMBL/GenBank/DDBJ databases">
        <title>First draft genome assembly of two strains of Seiridium cardinale.</title>
        <authorList>
            <person name="Emiliani G."/>
            <person name="Scali E."/>
        </authorList>
    </citation>
    <scope>NUCLEOTIDE SEQUENCE [LARGE SCALE GENOMIC DNA]</scope>
    <source>
        <strain evidence="10 11">BM-138-000479</strain>
    </source>
</reference>